<feature type="transmembrane region" description="Helical" evidence="1">
    <location>
        <begin position="147"/>
        <end position="169"/>
    </location>
</feature>
<evidence type="ECO:0000256" key="1">
    <source>
        <dbReference type="SAM" id="Phobius"/>
    </source>
</evidence>
<feature type="transmembrane region" description="Helical" evidence="1">
    <location>
        <begin position="90"/>
        <end position="110"/>
    </location>
</feature>
<comment type="caution">
    <text evidence="2">The sequence shown here is derived from an EMBL/GenBank/DDBJ whole genome shotgun (WGS) entry which is preliminary data.</text>
</comment>
<protein>
    <submittedName>
        <fullName evidence="2">HdeD family acid-resistance protein</fullName>
    </submittedName>
</protein>
<evidence type="ECO:0000313" key="2">
    <source>
        <dbReference type="EMBL" id="RNL85867.1"/>
    </source>
</evidence>
<reference evidence="2 3" key="1">
    <citation type="submission" date="2018-11" db="EMBL/GenBank/DDBJ databases">
        <title>The genome draft of YIM 96095.</title>
        <authorList>
            <person name="Tang S.-K."/>
            <person name="Chunyu W.-X."/>
            <person name="Feng Y.-Z."/>
        </authorList>
    </citation>
    <scope>NUCLEOTIDE SEQUENCE [LARGE SCALE GENOMIC DNA]</scope>
    <source>
        <strain evidence="2 3">YIM 96095</strain>
    </source>
</reference>
<dbReference type="PANTHER" id="PTHR34989">
    <property type="entry name" value="PROTEIN HDED"/>
    <property type="match status" value="1"/>
</dbReference>
<dbReference type="Pfam" id="PF03729">
    <property type="entry name" value="DUF308"/>
    <property type="match status" value="1"/>
</dbReference>
<dbReference type="Proteomes" id="UP000269198">
    <property type="component" value="Unassembled WGS sequence"/>
</dbReference>
<dbReference type="InterPro" id="IPR052712">
    <property type="entry name" value="Acid_resist_chaperone_HdeD"/>
</dbReference>
<accession>A0A3N0EDD7</accession>
<gene>
    <name evidence="2" type="ORF">EFW17_07930</name>
</gene>
<proteinExistence type="predicted"/>
<dbReference type="InterPro" id="IPR005325">
    <property type="entry name" value="DUF308_memb"/>
</dbReference>
<name>A0A3N0EDD7_9ACTN</name>
<keyword evidence="1" id="KW-1133">Transmembrane helix</keyword>
<sequence>MLDHLVRDWWVLTVRGAVAIVFGILAVLWPGITLLALAVAFGVYALADGVLAAVSSIRAGTVNRLPLALEAFFGLVLGAAAIIWPEATVLVLVILIGAWAFVTGIFEIVVALRLREELEGEWLLILAGVLSVLFGLLVWFWPATAAVAVALIIGVYALVFGAVLVVLSLRLRREGENARRGDIPY</sequence>
<feature type="transmembrane region" description="Helical" evidence="1">
    <location>
        <begin position="67"/>
        <end position="84"/>
    </location>
</feature>
<feature type="transmembrane region" description="Helical" evidence="1">
    <location>
        <begin position="122"/>
        <end position="141"/>
    </location>
</feature>
<dbReference type="RefSeq" id="WP_123200645.1">
    <property type="nucleotide sequence ID" value="NZ_RJMB01000005.1"/>
</dbReference>
<dbReference type="PANTHER" id="PTHR34989:SF1">
    <property type="entry name" value="PROTEIN HDED"/>
    <property type="match status" value="1"/>
</dbReference>
<dbReference type="OrthoDB" id="193343at2"/>
<feature type="transmembrane region" description="Helical" evidence="1">
    <location>
        <begin position="35"/>
        <end position="55"/>
    </location>
</feature>
<dbReference type="EMBL" id="RJMB01000005">
    <property type="protein sequence ID" value="RNL85867.1"/>
    <property type="molecule type" value="Genomic_DNA"/>
</dbReference>
<organism evidence="2 3">
    <name type="scientific">Halostreptopolyspora alba</name>
    <dbReference type="NCBI Taxonomy" id="2487137"/>
    <lineage>
        <taxon>Bacteria</taxon>
        <taxon>Bacillati</taxon>
        <taxon>Actinomycetota</taxon>
        <taxon>Actinomycetes</taxon>
        <taxon>Streptosporangiales</taxon>
        <taxon>Nocardiopsidaceae</taxon>
        <taxon>Halostreptopolyspora</taxon>
    </lineage>
</organism>
<keyword evidence="1" id="KW-0472">Membrane</keyword>
<feature type="transmembrane region" description="Helical" evidence="1">
    <location>
        <begin position="9"/>
        <end position="29"/>
    </location>
</feature>
<dbReference type="AlphaFoldDB" id="A0A3N0EDD7"/>
<keyword evidence="1" id="KW-0812">Transmembrane</keyword>
<dbReference type="GO" id="GO:0005886">
    <property type="term" value="C:plasma membrane"/>
    <property type="evidence" value="ECO:0007669"/>
    <property type="project" value="TreeGrafter"/>
</dbReference>
<keyword evidence="3" id="KW-1185">Reference proteome</keyword>
<evidence type="ECO:0000313" key="3">
    <source>
        <dbReference type="Proteomes" id="UP000269198"/>
    </source>
</evidence>